<sequence length="862" mass="95874">MRIVLDLQGCQSVSRLRGIGRYSMALARAIVRNAGEHEVWIVLNDLFPETVELIRHAFVDLLAPERIAVYSLPPLTLYRGVDDWRTSAAEMIREHAIAELEPDVVHISSLFEGYVNNNVTSIKRLYPELMTAVTLYDLIPYLNPDKYLVDAGFEQHYLGRIEALKRADILLAISAYCGEEAASELGIPRERITNISSAVSGAFKPTEFSESERSAFFGKFGITRPFVMTTGIVEPRKNLEGLIVAYSRLPAELRKQYQLFMVCQATESNSAKLYELAKSNGLEPDELVLAAYVSDKDLVALYNLCHLFIFPSLHEGFGLPALEAMACGAAVIGSGTTSIPEVICREDALFDPLDLSQMTGMMQRALGEETFWHSLRENAIERASKFSWDKTGQRAIKAFEEALAARRTGEARDHATASGSLAGDDVPAASRYRRLIDALGRLELPSTDGDFLSSAHSIAANRRAGRVPQLFVDVSVLCHVDAKSGIQRVTRSILLQLLKTPPPGWQVRPIRLDRSVMEYRYANEFWRTIGVGEKPVDDADEWLDSQQGDIYLGLDLVADCVPPAEQWFVRQRRRGVKIYFVVYDLLPVMHPDWFPEVIALCFPPWLKTISHVSDGLIGISRAVADDLRIWLDTGPVDRIRDLKLGYFHLGADIENSQPSKGLPSNASETLQALRSRPTVLIVGTVEPRKGHVQAVAAFERLWAENVDVNLAIVGKAGWGLADFATKLEQHPEQNKRLFWMQGASDEFLEQVYEASTVLLTASNGEGFGLPLIEAAQKGLPIITRDMPVFREVAGDHAFYFDGDSAEALAGAVKEWLSLYHAGKAPVSTGMPWLTWAESAKQIKSVLLQNQWHGTWRPADAHT</sequence>
<organism evidence="4 5">
    <name type="scientific">Paraburkholderia terrae</name>
    <dbReference type="NCBI Taxonomy" id="311230"/>
    <lineage>
        <taxon>Bacteria</taxon>
        <taxon>Pseudomonadati</taxon>
        <taxon>Pseudomonadota</taxon>
        <taxon>Betaproteobacteria</taxon>
        <taxon>Burkholderiales</taxon>
        <taxon>Burkholderiaceae</taxon>
        <taxon>Paraburkholderia</taxon>
    </lineage>
</organism>
<evidence type="ECO:0000259" key="3">
    <source>
        <dbReference type="Pfam" id="PF13439"/>
    </source>
</evidence>
<dbReference type="InterPro" id="IPR001296">
    <property type="entry name" value="Glyco_trans_1"/>
</dbReference>
<proteinExistence type="predicted"/>
<dbReference type="Pfam" id="PF13439">
    <property type="entry name" value="Glyco_transf_4"/>
    <property type="match status" value="1"/>
</dbReference>
<evidence type="ECO:0000259" key="2">
    <source>
        <dbReference type="Pfam" id="PF00534"/>
    </source>
</evidence>
<dbReference type="CDD" id="cd03809">
    <property type="entry name" value="GT4_MtfB-like"/>
    <property type="match status" value="2"/>
</dbReference>
<dbReference type="Gene3D" id="3.40.50.2000">
    <property type="entry name" value="Glycogen Phosphorylase B"/>
    <property type="match status" value="3"/>
</dbReference>
<feature type="domain" description="Glycosyl transferase family 1" evidence="2">
    <location>
        <begin position="223"/>
        <end position="382"/>
    </location>
</feature>
<dbReference type="PANTHER" id="PTHR46401">
    <property type="entry name" value="GLYCOSYLTRANSFERASE WBBK-RELATED"/>
    <property type="match status" value="1"/>
</dbReference>
<evidence type="ECO:0000313" key="5">
    <source>
        <dbReference type="Proteomes" id="UP000243502"/>
    </source>
</evidence>
<evidence type="ECO:0000313" key="4">
    <source>
        <dbReference type="EMBL" id="AUT60270.1"/>
    </source>
</evidence>
<reference evidence="4 5" key="1">
    <citation type="submission" date="2018-01" db="EMBL/GenBank/DDBJ databases">
        <title>Species boundaries and ecological features among Paraburkholderia terrae DSMZ17804T, P. hospita DSMZ17164T and P. caribensis DSMZ13236T.</title>
        <authorList>
            <person name="Pratama A.A."/>
        </authorList>
    </citation>
    <scope>NUCLEOTIDE SEQUENCE [LARGE SCALE GENOMIC DNA]</scope>
    <source>
        <strain evidence="4 5">DSM 17804</strain>
    </source>
</reference>
<dbReference type="AlphaFoldDB" id="A0A2I8ELB7"/>
<feature type="domain" description="Glycosyl transferase family 1" evidence="2">
    <location>
        <begin position="675"/>
        <end position="818"/>
    </location>
</feature>
<dbReference type="PANTHER" id="PTHR46401:SF2">
    <property type="entry name" value="GLYCOSYLTRANSFERASE WBBK-RELATED"/>
    <property type="match status" value="1"/>
</dbReference>
<dbReference type="GO" id="GO:0016757">
    <property type="term" value="F:glycosyltransferase activity"/>
    <property type="evidence" value="ECO:0007669"/>
    <property type="project" value="InterPro"/>
</dbReference>
<dbReference type="SUPFAM" id="SSF53756">
    <property type="entry name" value="UDP-Glycosyltransferase/glycogen phosphorylase"/>
    <property type="match status" value="2"/>
</dbReference>
<gene>
    <name evidence="4" type="ORF">C2L65_12135</name>
</gene>
<protein>
    <submittedName>
        <fullName evidence="4">Glycosyltransferase family 1 protein</fullName>
    </submittedName>
</protein>
<feature type="domain" description="Glycosyltransferase subfamily 4-like N-terminal" evidence="3">
    <location>
        <begin position="18"/>
        <end position="197"/>
    </location>
</feature>
<dbReference type="EMBL" id="CP026111">
    <property type="protein sequence ID" value="AUT60270.1"/>
    <property type="molecule type" value="Genomic_DNA"/>
</dbReference>
<accession>A0A2I8ELB7</accession>
<dbReference type="KEGG" id="pter:C2L65_12135"/>
<keyword evidence="1 4" id="KW-0808">Transferase</keyword>
<dbReference type="InterPro" id="IPR028098">
    <property type="entry name" value="Glyco_trans_4-like_N"/>
</dbReference>
<dbReference type="GO" id="GO:0009103">
    <property type="term" value="P:lipopolysaccharide biosynthetic process"/>
    <property type="evidence" value="ECO:0007669"/>
    <property type="project" value="TreeGrafter"/>
</dbReference>
<dbReference type="Proteomes" id="UP000243502">
    <property type="component" value="Chromosome 1"/>
</dbReference>
<name>A0A2I8ELB7_9BURK</name>
<dbReference type="Pfam" id="PF00534">
    <property type="entry name" value="Glycos_transf_1"/>
    <property type="match status" value="2"/>
</dbReference>
<evidence type="ECO:0000256" key="1">
    <source>
        <dbReference type="ARBA" id="ARBA00022679"/>
    </source>
</evidence>